<keyword evidence="1" id="KW-0472">Membrane</keyword>
<feature type="transmembrane region" description="Helical" evidence="1">
    <location>
        <begin position="12"/>
        <end position="34"/>
    </location>
</feature>
<dbReference type="EMBL" id="CP150886">
    <property type="protein sequence ID" value="WZB87278.1"/>
    <property type="molecule type" value="Genomic_DNA"/>
</dbReference>
<feature type="transmembrane region" description="Helical" evidence="1">
    <location>
        <begin position="46"/>
        <end position="67"/>
    </location>
</feature>
<feature type="transmembrane region" description="Helical" evidence="1">
    <location>
        <begin position="96"/>
        <end position="120"/>
    </location>
</feature>
<gene>
    <name evidence="2" type="primary">fraC</name>
    <name evidence="2" type="ORF">WJM97_18125</name>
</gene>
<feature type="transmembrane region" description="Helical" evidence="1">
    <location>
        <begin position="152"/>
        <end position="175"/>
    </location>
</feature>
<dbReference type="Proteomes" id="UP001483337">
    <property type="component" value="Chromosome"/>
</dbReference>
<evidence type="ECO:0000256" key="1">
    <source>
        <dbReference type="SAM" id="Phobius"/>
    </source>
</evidence>
<sequence length="183" mass="21301">MPDELSLPRILPIGAIVFETLFLLVAIPIEGYILHKNLKFDKKTSIFYAIAMNVFSSVIGWNIFFLFEPILPVEIKSELISYVFFNYFKNPRTQNYIIMMSFVIFLATFLMKFFCLKLLIVSLDELGKNEEIIETSQRHKILKHERIRLQNANLITSTLIANSLSYSAITIIILIRDFAIRTR</sequence>
<proteinExistence type="predicted"/>
<keyword evidence="1" id="KW-1133">Transmembrane helix</keyword>
<reference evidence="2 3" key="1">
    <citation type="submission" date="2024-04" db="EMBL/GenBank/DDBJ databases">
        <title>Okeanomitos corallinicola gen. &amp; sp. nov. (Nostocales, Cyanobacteria), a new toxic marine heterocyst-forming cyanobacterium from a coral reef.</title>
        <authorList>
            <person name="Li H."/>
            <person name="Li R."/>
            <person name="Kang J."/>
            <person name="Hii K.S."/>
            <person name="Mohamed H.F."/>
            <person name="Xu X."/>
            <person name="Luo Z."/>
        </authorList>
    </citation>
    <scope>NUCLEOTIDE SEQUENCE [LARGE SCALE GENOMIC DNA]</scope>
    <source>
        <strain evidence="2 3">TIOX110</strain>
    </source>
</reference>
<keyword evidence="3" id="KW-1185">Reference proteome</keyword>
<dbReference type="RefSeq" id="WP_353930192.1">
    <property type="nucleotide sequence ID" value="NZ_CP150886.1"/>
</dbReference>
<dbReference type="NCBIfam" id="NF045624">
    <property type="entry name" value="filament_FraC"/>
    <property type="match status" value="1"/>
</dbReference>
<evidence type="ECO:0000313" key="2">
    <source>
        <dbReference type="EMBL" id="WZB87278.1"/>
    </source>
</evidence>
<accession>A0ABZ2USU9</accession>
<protein>
    <submittedName>
        <fullName evidence="2">Filament integrity protein FraC</fullName>
    </submittedName>
</protein>
<dbReference type="InterPro" id="IPR054663">
    <property type="entry name" value="FraC"/>
</dbReference>
<evidence type="ECO:0000313" key="3">
    <source>
        <dbReference type="Proteomes" id="UP001483337"/>
    </source>
</evidence>
<organism evidence="2 3">
    <name type="scientific">Okeanomitos corallinicola TIOX110</name>
    <dbReference type="NCBI Taxonomy" id="3133117"/>
    <lineage>
        <taxon>Bacteria</taxon>
        <taxon>Bacillati</taxon>
        <taxon>Cyanobacteriota</taxon>
        <taxon>Cyanophyceae</taxon>
        <taxon>Nostocales</taxon>
        <taxon>Aphanizomenonaceae</taxon>
        <taxon>Okeanomitos</taxon>
    </lineage>
</organism>
<name>A0ABZ2USU9_9CYAN</name>
<dbReference type="Pfam" id="PF24301">
    <property type="entry name" value="FraC"/>
    <property type="match status" value="1"/>
</dbReference>
<keyword evidence="1" id="KW-0812">Transmembrane</keyword>